<dbReference type="GO" id="GO:0016787">
    <property type="term" value="F:hydrolase activity"/>
    <property type="evidence" value="ECO:0007669"/>
    <property type="project" value="UniProtKB-KW"/>
</dbReference>
<dbReference type="PANTHER" id="PTHR12302">
    <property type="entry name" value="EBNA2 BINDING PROTEIN P100"/>
    <property type="match status" value="1"/>
</dbReference>
<evidence type="ECO:0000256" key="1">
    <source>
        <dbReference type="ARBA" id="ARBA00022722"/>
    </source>
</evidence>
<evidence type="ECO:0000313" key="7">
    <source>
        <dbReference type="Proteomes" id="UP000176527"/>
    </source>
</evidence>
<sequence length="206" mass="23106">MVNNAKFPVLFSLFIIVSGFILIWLGLNISQNVQFTPGVSTEVKQKVYAGSETLSSEHTSDEPEVFGIEGERAYVTKVVDGDTVQVLIGNSKFTVRLLGVDTPETVDPRKSVQCFGKEASNEAKKLLTGKEVILQKDVSDTDLYKRWLRFIYLPLSDGSYLFVNDYLIREGFAKVLTIPPDVKFGEQFLEAQREAREGKKGLWGRC</sequence>
<comment type="caution">
    <text evidence="6">The sequence shown here is derived from an EMBL/GenBank/DDBJ whole genome shotgun (WGS) entry which is preliminary data.</text>
</comment>
<dbReference type="SMART" id="SM00318">
    <property type="entry name" value="SNc"/>
    <property type="match status" value="1"/>
</dbReference>
<dbReference type="SUPFAM" id="SSF50199">
    <property type="entry name" value="Staphylococcal nuclease"/>
    <property type="match status" value="1"/>
</dbReference>
<name>A0A1F5KCA6_9BACT</name>
<dbReference type="GO" id="GO:0004519">
    <property type="term" value="F:endonuclease activity"/>
    <property type="evidence" value="ECO:0007669"/>
    <property type="project" value="UniProtKB-KW"/>
</dbReference>
<keyword evidence="3" id="KW-0378">Hydrolase</keyword>
<dbReference type="Pfam" id="PF00565">
    <property type="entry name" value="SNase"/>
    <property type="match status" value="1"/>
</dbReference>
<dbReference type="AlphaFoldDB" id="A0A1F5KCA6"/>
<feature type="domain" description="TNase-like" evidence="5">
    <location>
        <begin position="69"/>
        <end position="205"/>
    </location>
</feature>
<keyword evidence="4" id="KW-0472">Membrane</keyword>
<keyword evidence="4" id="KW-0812">Transmembrane</keyword>
<dbReference type="Proteomes" id="UP000176527">
    <property type="component" value="Unassembled WGS sequence"/>
</dbReference>
<organism evidence="6 7">
    <name type="scientific">Candidatus Daviesbacteria bacterium RIFCSPHIGHO2_12_FULL_37_11</name>
    <dbReference type="NCBI Taxonomy" id="1797777"/>
    <lineage>
        <taxon>Bacteria</taxon>
        <taxon>Candidatus Daviesiibacteriota</taxon>
    </lineage>
</organism>
<dbReference type="InterPro" id="IPR002071">
    <property type="entry name" value="Thermonucl_AS"/>
</dbReference>
<dbReference type="EMBL" id="MFDE01000019">
    <property type="protein sequence ID" value="OGE38474.1"/>
    <property type="molecule type" value="Genomic_DNA"/>
</dbReference>
<protein>
    <recommendedName>
        <fullName evidence="5">TNase-like domain-containing protein</fullName>
    </recommendedName>
</protein>
<dbReference type="Gene3D" id="2.40.50.90">
    <property type="match status" value="1"/>
</dbReference>
<proteinExistence type="predicted"/>
<dbReference type="PANTHER" id="PTHR12302:SF3">
    <property type="entry name" value="SERINE_THREONINE-PROTEIN KINASE 31"/>
    <property type="match status" value="1"/>
</dbReference>
<keyword evidence="2" id="KW-0255">Endonuclease</keyword>
<dbReference type="PROSITE" id="PS50830">
    <property type="entry name" value="TNASE_3"/>
    <property type="match status" value="1"/>
</dbReference>
<gene>
    <name evidence="6" type="ORF">A3F00_05345</name>
</gene>
<reference evidence="6 7" key="1">
    <citation type="journal article" date="2016" name="Nat. Commun.">
        <title>Thousands of microbial genomes shed light on interconnected biogeochemical processes in an aquifer system.</title>
        <authorList>
            <person name="Anantharaman K."/>
            <person name="Brown C.T."/>
            <person name="Hug L.A."/>
            <person name="Sharon I."/>
            <person name="Castelle C.J."/>
            <person name="Probst A.J."/>
            <person name="Thomas B.C."/>
            <person name="Singh A."/>
            <person name="Wilkins M.J."/>
            <person name="Karaoz U."/>
            <person name="Brodie E.L."/>
            <person name="Williams K.H."/>
            <person name="Hubbard S.S."/>
            <person name="Banfield J.F."/>
        </authorList>
    </citation>
    <scope>NUCLEOTIDE SEQUENCE [LARGE SCALE GENOMIC DNA]</scope>
</reference>
<evidence type="ECO:0000259" key="5">
    <source>
        <dbReference type="PROSITE" id="PS50830"/>
    </source>
</evidence>
<accession>A0A1F5KCA6</accession>
<evidence type="ECO:0000256" key="4">
    <source>
        <dbReference type="SAM" id="Phobius"/>
    </source>
</evidence>
<dbReference type="PROSITE" id="PS01123">
    <property type="entry name" value="TNASE_1"/>
    <property type="match status" value="1"/>
</dbReference>
<dbReference type="GO" id="GO:0003676">
    <property type="term" value="F:nucleic acid binding"/>
    <property type="evidence" value="ECO:0007669"/>
    <property type="project" value="InterPro"/>
</dbReference>
<evidence type="ECO:0000313" key="6">
    <source>
        <dbReference type="EMBL" id="OGE38474.1"/>
    </source>
</evidence>
<dbReference type="InterPro" id="IPR016071">
    <property type="entry name" value="Staphylococal_nuclease_OB-fold"/>
</dbReference>
<feature type="transmembrane region" description="Helical" evidence="4">
    <location>
        <begin position="7"/>
        <end position="27"/>
    </location>
</feature>
<dbReference type="InterPro" id="IPR035437">
    <property type="entry name" value="SNase_OB-fold_sf"/>
</dbReference>
<keyword evidence="1" id="KW-0540">Nuclease</keyword>
<evidence type="ECO:0000256" key="3">
    <source>
        <dbReference type="ARBA" id="ARBA00022801"/>
    </source>
</evidence>
<keyword evidence="4" id="KW-1133">Transmembrane helix</keyword>
<evidence type="ECO:0000256" key="2">
    <source>
        <dbReference type="ARBA" id="ARBA00022759"/>
    </source>
</evidence>